<gene>
    <name evidence="1" type="ordered locus">Mycch_2201</name>
</gene>
<dbReference type="AlphaFoldDB" id="I4BI77"/>
<sequence>MTQIRRNPGISARATSTTPIAVSDSSLYRRQDGYTAPSIDDRLDAQVIEAANARGFRIAARCTRCRQWVVAAESVAAHMGPVCRAKAGA</sequence>
<accession>I4BI77</accession>
<dbReference type="EMBL" id="CP003053">
    <property type="protein sequence ID" value="AFM16984.1"/>
    <property type="molecule type" value="Genomic_DNA"/>
</dbReference>
<evidence type="ECO:0000313" key="2">
    <source>
        <dbReference type="Proteomes" id="UP000006057"/>
    </source>
</evidence>
<dbReference type="PATRIC" id="fig|710421.3.peg.2200"/>
<protein>
    <submittedName>
        <fullName evidence="1">Uncharacterized protein</fullName>
    </submittedName>
</protein>
<dbReference type="STRING" id="710421.Mycch_2201"/>
<dbReference type="HOGENOM" id="CLU_2451397_0_0_11"/>
<reference evidence="1 2" key="1">
    <citation type="submission" date="2012-06" db="EMBL/GenBank/DDBJ databases">
        <title>Complete sequence of chromosome of Mycobacterium chubuense NBB4.</title>
        <authorList>
            <consortium name="US DOE Joint Genome Institute"/>
            <person name="Lucas S."/>
            <person name="Han J."/>
            <person name="Lapidus A."/>
            <person name="Cheng J.-F."/>
            <person name="Goodwin L."/>
            <person name="Pitluck S."/>
            <person name="Peters L."/>
            <person name="Mikhailova N."/>
            <person name="Teshima H."/>
            <person name="Detter J.C."/>
            <person name="Han C."/>
            <person name="Tapia R."/>
            <person name="Land M."/>
            <person name="Hauser L."/>
            <person name="Kyrpides N."/>
            <person name="Ivanova N."/>
            <person name="Pagani I."/>
            <person name="Mattes T."/>
            <person name="Holmes A."/>
            <person name="Rutledge P."/>
            <person name="Paulsen I."/>
            <person name="Coleman N."/>
            <person name="Woyke T."/>
        </authorList>
    </citation>
    <scope>NUCLEOTIDE SEQUENCE [LARGE SCALE GENOMIC DNA]</scope>
    <source>
        <strain evidence="1 2">NBB4</strain>
    </source>
</reference>
<dbReference type="RefSeq" id="WP_014815464.1">
    <property type="nucleotide sequence ID" value="NC_018027.1"/>
</dbReference>
<evidence type="ECO:0000313" key="1">
    <source>
        <dbReference type="EMBL" id="AFM16984.1"/>
    </source>
</evidence>
<dbReference type="KEGG" id="mcb:Mycch_2201"/>
<keyword evidence="2" id="KW-1185">Reference proteome</keyword>
<name>I4BI77_MYCCN</name>
<organism evidence="1 2">
    <name type="scientific">Mycolicibacterium chubuense (strain NBB4)</name>
    <name type="common">Mycobacterium chubuense</name>
    <dbReference type="NCBI Taxonomy" id="710421"/>
    <lineage>
        <taxon>Bacteria</taxon>
        <taxon>Bacillati</taxon>
        <taxon>Actinomycetota</taxon>
        <taxon>Actinomycetes</taxon>
        <taxon>Mycobacteriales</taxon>
        <taxon>Mycobacteriaceae</taxon>
        <taxon>Mycolicibacterium</taxon>
    </lineage>
</organism>
<proteinExistence type="predicted"/>
<dbReference type="Proteomes" id="UP000006057">
    <property type="component" value="Chromosome"/>
</dbReference>